<dbReference type="Proteomes" id="UP001457282">
    <property type="component" value="Unassembled WGS sequence"/>
</dbReference>
<keyword evidence="6" id="KW-1185">Reference proteome</keyword>
<accession>A0AAW1XZ50</accession>
<dbReference type="PANTHER" id="PTHR10353">
    <property type="entry name" value="GLYCOSYL HYDROLASE"/>
    <property type="match status" value="1"/>
</dbReference>
<dbReference type="InterPro" id="IPR017853">
    <property type="entry name" value="GH"/>
</dbReference>
<dbReference type="GO" id="GO:0008422">
    <property type="term" value="F:beta-glucosidase activity"/>
    <property type="evidence" value="ECO:0007669"/>
    <property type="project" value="TreeGrafter"/>
</dbReference>
<protein>
    <recommendedName>
        <fullName evidence="7">Beta-glucosidase</fullName>
    </recommendedName>
</protein>
<dbReference type="SUPFAM" id="SSF51445">
    <property type="entry name" value="(Trans)glycosidases"/>
    <property type="match status" value="1"/>
</dbReference>
<name>A0AAW1XZ50_RUBAR</name>
<evidence type="ECO:0000256" key="1">
    <source>
        <dbReference type="ARBA" id="ARBA00010838"/>
    </source>
</evidence>
<evidence type="ECO:0000256" key="2">
    <source>
        <dbReference type="ARBA" id="ARBA00022801"/>
    </source>
</evidence>
<dbReference type="Gene3D" id="3.20.20.80">
    <property type="entry name" value="Glycosidases"/>
    <property type="match status" value="1"/>
</dbReference>
<reference evidence="5 6" key="1">
    <citation type="journal article" date="2023" name="G3 (Bethesda)">
        <title>A chromosome-length genome assembly and annotation of blackberry (Rubus argutus, cv. 'Hillquist').</title>
        <authorList>
            <person name="Bruna T."/>
            <person name="Aryal R."/>
            <person name="Dudchenko O."/>
            <person name="Sargent D.J."/>
            <person name="Mead D."/>
            <person name="Buti M."/>
            <person name="Cavallini A."/>
            <person name="Hytonen T."/>
            <person name="Andres J."/>
            <person name="Pham M."/>
            <person name="Weisz D."/>
            <person name="Mascagni F."/>
            <person name="Usai G."/>
            <person name="Natali L."/>
            <person name="Bassil N."/>
            <person name="Fernandez G.E."/>
            <person name="Lomsadze A."/>
            <person name="Armour M."/>
            <person name="Olukolu B."/>
            <person name="Poorten T."/>
            <person name="Britton C."/>
            <person name="Davik J."/>
            <person name="Ashrafi H."/>
            <person name="Aiden E.L."/>
            <person name="Borodovsky M."/>
            <person name="Worthington M."/>
        </authorList>
    </citation>
    <scope>NUCLEOTIDE SEQUENCE [LARGE SCALE GENOMIC DNA]</scope>
    <source>
        <strain evidence="5">PI 553951</strain>
    </source>
</reference>
<comment type="caution">
    <text evidence="5">The sequence shown here is derived from an EMBL/GenBank/DDBJ whole genome shotgun (WGS) entry which is preliminary data.</text>
</comment>
<dbReference type="FunFam" id="3.20.20.80:FF:000020">
    <property type="entry name" value="Beta-glucosidase 12"/>
    <property type="match status" value="1"/>
</dbReference>
<evidence type="ECO:0000313" key="5">
    <source>
        <dbReference type="EMBL" id="KAK9940832.1"/>
    </source>
</evidence>
<dbReference type="AlphaFoldDB" id="A0AAW1XZ50"/>
<keyword evidence="3" id="KW-0326">Glycosidase</keyword>
<comment type="similarity">
    <text evidence="1 4">Belongs to the glycosyl hydrolase 1 family.</text>
</comment>
<dbReference type="EMBL" id="JBEDUW010000003">
    <property type="protein sequence ID" value="KAK9940832.1"/>
    <property type="molecule type" value="Genomic_DNA"/>
</dbReference>
<dbReference type="PRINTS" id="PR00131">
    <property type="entry name" value="GLHYDRLASE1"/>
</dbReference>
<dbReference type="Pfam" id="PF00232">
    <property type="entry name" value="Glyco_hydro_1"/>
    <property type="match status" value="1"/>
</dbReference>
<evidence type="ECO:0008006" key="7">
    <source>
        <dbReference type="Google" id="ProtNLM"/>
    </source>
</evidence>
<evidence type="ECO:0000313" key="6">
    <source>
        <dbReference type="Proteomes" id="UP001457282"/>
    </source>
</evidence>
<keyword evidence="2" id="KW-0378">Hydrolase</keyword>
<evidence type="ECO:0000256" key="3">
    <source>
        <dbReference type="ARBA" id="ARBA00023295"/>
    </source>
</evidence>
<dbReference type="InterPro" id="IPR001360">
    <property type="entry name" value="Glyco_hydro_1"/>
</dbReference>
<dbReference type="PANTHER" id="PTHR10353:SF154">
    <property type="entry name" value="BETA-GLUCOSIDASE 9-RELATED"/>
    <property type="match status" value="1"/>
</dbReference>
<evidence type="ECO:0000256" key="4">
    <source>
        <dbReference type="RuleBase" id="RU003690"/>
    </source>
</evidence>
<organism evidence="5 6">
    <name type="scientific">Rubus argutus</name>
    <name type="common">Southern blackberry</name>
    <dbReference type="NCBI Taxonomy" id="59490"/>
    <lineage>
        <taxon>Eukaryota</taxon>
        <taxon>Viridiplantae</taxon>
        <taxon>Streptophyta</taxon>
        <taxon>Embryophyta</taxon>
        <taxon>Tracheophyta</taxon>
        <taxon>Spermatophyta</taxon>
        <taxon>Magnoliopsida</taxon>
        <taxon>eudicotyledons</taxon>
        <taxon>Gunneridae</taxon>
        <taxon>Pentapetalae</taxon>
        <taxon>rosids</taxon>
        <taxon>fabids</taxon>
        <taxon>Rosales</taxon>
        <taxon>Rosaceae</taxon>
        <taxon>Rosoideae</taxon>
        <taxon>Rosoideae incertae sedis</taxon>
        <taxon>Rubus</taxon>
    </lineage>
</organism>
<gene>
    <name evidence="5" type="ORF">M0R45_017473</name>
</gene>
<sequence>MALTLSFSLSTSATRVPVSSFKRLPIRMPTVKAVGVFPSKRIDHKRAIRIRPCSASDDSTAAVADTTTTTTTTTTTVTRDDFPADFKFGCATSALQTEGSGLEGGRKPSSWDIQIQDSKTEAIDIATNSYHRYKEDVQLLKNMGVDTYRFSISWSRILPVGTIAGGINQKGIDFYNNFIDELIANGITPFVTLFHFDLPTPLDSSYNGFLSSNIVEDFKAYADLCFKTFGDRVKYWATINEPQVWGPYGFGSPGPNANAITDPLVSSHNIILAHATAAKLYKNTYQATQGGEIGIPLAVQWFEPYNGNGNFQDENASRRAFDFSTGWFLEPLVYGDYPFIMRALLGDQLPEFTDEQKELVKGSYDYIGVNYYTSYFAEATPISNEDVYTSYTQYMHATVTSVGPDGNTIGPPTPGSSAIFVYPEGLRKALIFMKNYENPKIYVTENGYPELRDDSIPIETALIDDARIQHIQEHLTAIKRARNIGGTNVMGYLMWALLDCMEMGSPYQVRFGLNYTDYLNNLARTPKKSAGWLKDWLAASTST</sequence>
<dbReference type="GO" id="GO:0005975">
    <property type="term" value="P:carbohydrate metabolic process"/>
    <property type="evidence" value="ECO:0007669"/>
    <property type="project" value="InterPro"/>
</dbReference>
<proteinExistence type="inferred from homology"/>